<feature type="region of interest" description="Disordered" evidence="2">
    <location>
        <begin position="441"/>
        <end position="467"/>
    </location>
</feature>
<keyword evidence="5" id="KW-1185">Reference proteome</keyword>
<evidence type="ECO:0000313" key="5">
    <source>
        <dbReference type="Proteomes" id="UP000325440"/>
    </source>
</evidence>
<dbReference type="SUPFAM" id="SSF48371">
    <property type="entry name" value="ARM repeat"/>
    <property type="match status" value="1"/>
</dbReference>
<evidence type="ECO:0000256" key="1">
    <source>
        <dbReference type="SAM" id="Coils"/>
    </source>
</evidence>
<dbReference type="EMBL" id="CABPRJ010000483">
    <property type="protein sequence ID" value="VVC28746.1"/>
    <property type="molecule type" value="Genomic_DNA"/>
</dbReference>
<feature type="transmembrane region" description="Helical" evidence="3">
    <location>
        <begin position="180"/>
        <end position="201"/>
    </location>
</feature>
<dbReference type="OrthoDB" id="6022054at2759"/>
<feature type="region of interest" description="Disordered" evidence="2">
    <location>
        <begin position="522"/>
        <end position="546"/>
    </location>
</feature>
<evidence type="ECO:0000313" key="4">
    <source>
        <dbReference type="EMBL" id="VVC28746.1"/>
    </source>
</evidence>
<feature type="compositionally biased region" description="Low complexity" evidence="2">
    <location>
        <begin position="398"/>
        <end position="411"/>
    </location>
</feature>
<dbReference type="GO" id="GO:0051726">
    <property type="term" value="P:regulation of cell cycle"/>
    <property type="evidence" value="ECO:0007669"/>
    <property type="project" value="TreeGrafter"/>
</dbReference>
<feature type="compositionally biased region" description="Basic and acidic residues" evidence="2">
    <location>
        <begin position="446"/>
        <end position="457"/>
    </location>
</feature>
<reference evidence="4 5" key="1">
    <citation type="submission" date="2019-08" db="EMBL/GenBank/DDBJ databases">
        <authorList>
            <person name="Alioto T."/>
            <person name="Alioto T."/>
            <person name="Gomez Garrido J."/>
        </authorList>
    </citation>
    <scope>NUCLEOTIDE SEQUENCE [LARGE SCALE GENOMIC DNA]</scope>
</reference>
<keyword evidence="3" id="KW-0472">Membrane</keyword>
<keyword evidence="3" id="KW-0812">Transmembrane</keyword>
<name>A0A5E4MEE7_9HEMI</name>
<protein>
    <submittedName>
        <fullName evidence="4">Armadillo-type fold,Hamartin,Armadillo-like helical</fullName>
    </submittedName>
</protein>
<keyword evidence="1" id="KW-0175">Coiled coil</keyword>
<feature type="coiled-coil region" evidence="1">
    <location>
        <begin position="892"/>
        <end position="954"/>
    </location>
</feature>
<gene>
    <name evidence="4" type="ORF">CINCED_3A011113</name>
</gene>
<dbReference type="PANTHER" id="PTHR15154">
    <property type="entry name" value="HAMARTIN"/>
    <property type="match status" value="1"/>
</dbReference>
<feature type="region of interest" description="Disordered" evidence="2">
    <location>
        <begin position="393"/>
        <end position="421"/>
    </location>
</feature>
<proteinExistence type="predicted"/>
<dbReference type="GO" id="GO:0033596">
    <property type="term" value="C:TSC1-TSC2 complex"/>
    <property type="evidence" value="ECO:0007669"/>
    <property type="project" value="TreeGrafter"/>
</dbReference>
<evidence type="ECO:0000256" key="2">
    <source>
        <dbReference type="SAM" id="MobiDB-lite"/>
    </source>
</evidence>
<dbReference type="Proteomes" id="UP000325440">
    <property type="component" value="Unassembled WGS sequence"/>
</dbReference>
<dbReference type="InterPro" id="IPR016024">
    <property type="entry name" value="ARM-type_fold"/>
</dbReference>
<keyword evidence="3" id="KW-1133">Transmembrane helix</keyword>
<feature type="transmembrane region" description="Helical" evidence="3">
    <location>
        <begin position="124"/>
        <end position="145"/>
    </location>
</feature>
<dbReference type="AlphaFoldDB" id="A0A5E4MEE7"/>
<sequence>MMSLEIMELFTALESNNPQKVEVVKHKFHEQFNNIREPWLVNGMYDYFMATYSQRAVEVLVAVREPHDKFLFDKLGNGLQSANRLQALTLLGHIVKRQPTWLIKITNHYLLKELIKLLKSENEIITITSALLVLNVLLTVIPAFISEFLPDIFDGFSRLAAWNTSQKNRVPEIYLFHLQISLYVLFVQLYSMYPCSFVLYLKQHYSTPDNQLVFTHTIKPMVDTMRMHPNLICSSKEVETSVNRWKKMEQHDVVMECTKYTLLENGDRNYQNPSSWTNTGSSFSSALDVLKSSVGATGDITSVNSVRNKELWSPMSHCGEFYKDTIKSMPTTPNLQNFYKAPIFNHMEYSHSPPEAAVEATPETTPNRDVINQQSRLPTINSTVVRALNSMGLENLSRRNSSTPNSQPSSPLKKEGLFFPPEDFQSQALVRRMDKMIMERNQITDSTKEENNARSEPKPIAAQIQQTSNPEIIQTGDEDVIECDQQSNGSPCQTHEGGLHMPDTSTIKEFVKIVQTRKRYHSQCTPEKTIDGQSTGSSPINGQEFPSLSVRRANSCPEIKKANGSSISSGTSALQEEIEEDLGDGIHVSNGHTSEMPKNEVPKLNQTTQTDNKELPYEHLFYSIFPEYNDTLNSIKGQQNTINNQEDNSLCLIEKYVRTSAIVLKHRHTAESTDNVQLLKSQIVLLTLQLQFERNRREVHAERNRRLLGKSRSSRALDEHNSALKDQVSMLQVELENVTSGYEQFRQTSSKQIKDLQASVSHWKSECLKYQEETKEAKNNCLSLEQRYNGERVKTADVTKQLSETKAELFNTLSELSIVQATADMSKELKNTVINLQRELVMCGELQSRQRDVVTHINALRYDATNAMLSQESYRHHLNELQDKLYNKSALLDASNARIADLELRLNTKNANLQNDKREIELVKEHYNHQLSKLKEECRILKEMQCQYKENKEEEESKNKFLKDLPKFNSDVALVESSTSVSDQDTKFRLNMMFANIDESRDDAPAITTTLK</sequence>
<evidence type="ECO:0000256" key="3">
    <source>
        <dbReference type="SAM" id="Phobius"/>
    </source>
</evidence>
<organism evidence="4 5">
    <name type="scientific">Cinara cedri</name>
    <dbReference type="NCBI Taxonomy" id="506608"/>
    <lineage>
        <taxon>Eukaryota</taxon>
        <taxon>Metazoa</taxon>
        <taxon>Ecdysozoa</taxon>
        <taxon>Arthropoda</taxon>
        <taxon>Hexapoda</taxon>
        <taxon>Insecta</taxon>
        <taxon>Pterygota</taxon>
        <taxon>Neoptera</taxon>
        <taxon>Paraneoptera</taxon>
        <taxon>Hemiptera</taxon>
        <taxon>Sternorrhyncha</taxon>
        <taxon>Aphidomorpha</taxon>
        <taxon>Aphidoidea</taxon>
        <taxon>Aphididae</taxon>
        <taxon>Lachninae</taxon>
        <taxon>Cinara</taxon>
    </lineage>
</organism>
<accession>A0A5E4MEE7</accession>
<dbReference type="GO" id="GO:0032007">
    <property type="term" value="P:negative regulation of TOR signaling"/>
    <property type="evidence" value="ECO:0007669"/>
    <property type="project" value="TreeGrafter"/>
</dbReference>
<dbReference type="Pfam" id="PF04388">
    <property type="entry name" value="Hamartin"/>
    <property type="match status" value="1"/>
</dbReference>
<feature type="coiled-coil region" evidence="1">
    <location>
        <begin position="753"/>
        <end position="787"/>
    </location>
</feature>
<feature type="region of interest" description="Disordered" evidence="2">
    <location>
        <begin position="584"/>
        <end position="605"/>
    </location>
</feature>
<dbReference type="GO" id="GO:0008285">
    <property type="term" value="P:negative regulation of cell population proliferation"/>
    <property type="evidence" value="ECO:0007669"/>
    <property type="project" value="TreeGrafter"/>
</dbReference>
<dbReference type="InterPro" id="IPR007483">
    <property type="entry name" value="Hamartin"/>
</dbReference>
<dbReference type="PANTHER" id="PTHR15154:SF2">
    <property type="entry name" value="HAMARTIN"/>
    <property type="match status" value="1"/>
</dbReference>